<sequence length="74" mass="8197">MDLICNSYTSWSIVSLTLIGVRNSVDFSLCAVVEDLAQKIPWVVPHVPFFLTLPNTDLSTVDGKFKKKASNLVL</sequence>
<keyword evidence="2" id="KW-1185">Reference proteome</keyword>
<reference evidence="1 2" key="1">
    <citation type="submission" date="2013-11" db="EMBL/GenBank/DDBJ databases">
        <title>Draft genome of the bovine lungworm Dictyocaulus viviparus.</title>
        <authorList>
            <person name="Mitreva M."/>
        </authorList>
    </citation>
    <scope>NUCLEOTIDE SEQUENCE [LARGE SCALE GENOMIC DNA]</scope>
    <source>
        <strain evidence="1 2">HannoverDv2000</strain>
    </source>
</reference>
<name>A0A0D8XD37_DICVI</name>
<protein>
    <submittedName>
        <fullName evidence="1">Uncharacterized protein</fullName>
    </submittedName>
</protein>
<accession>A0A0D8XD37</accession>
<dbReference type="EMBL" id="KN716655">
    <property type="protein sequence ID" value="KJH42528.1"/>
    <property type="molecule type" value="Genomic_DNA"/>
</dbReference>
<evidence type="ECO:0000313" key="1">
    <source>
        <dbReference type="EMBL" id="KJH42528.1"/>
    </source>
</evidence>
<dbReference type="Proteomes" id="UP000053766">
    <property type="component" value="Unassembled WGS sequence"/>
</dbReference>
<proteinExistence type="predicted"/>
<organism evidence="1 2">
    <name type="scientific">Dictyocaulus viviparus</name>
    <name type="common">Bovine lungworm</name>
    <dbReference type="NCBI Taxonomy" id="29172"/>
    <lineage>
        <taxon>Eukaryota</taxon>
        <taxon>Metazoa</taxon>
        <taxon>Ecdysozoa</taxon>
        <taxon>Nematoda</taxon>
        <taxon>Chromadorea</taxon>
        <taxon>Rhabditida</taxon>
        <taxon>Rhabditina</taxon>
        <taxon>Rhabditomorpha</taxon>
        <taxon>Strongyloidea</taxon>
        <taxon>Metastrongylidae</taxon>
        <taxon>Dictyocaulus</taxon>
    </lineage>
</organism>
<gene>
    <name evidence="1" type="ORF">DICVIV_11485</name>
</gene>
<reference evidence="2" key="2">
    <citation type="journal article" date="2016" name="Sci. Rep.">
        <title>Dictyocaulus viviparus genome, variome and transcriptome elucidate lungworm biology and support future intervention.</title>
        <authorList>
            <person name="McNulty S.N."/>
            <person name="Strube C."/>
            <person name="Rosa B.A."/>
            <person name="Martin J.C."/>
            <person name="Tyagi R."/>
            <person name="Choi Y.J."/>
            <person name="Wang Q."/>
            <person name="Hallsworth Pepin K."/>
            <person name="Zhang X."/>
            <person name="Ozersky P."/>
            <person name="Wilson R.K."/>
            <person name="Sternberg P.W."/>
            <person name="Gasser R.B."/>
            <person name="Mitreva M."/>
        </authorList>
    </citation>
    <scope>NUCLEOTIDE SEQUENCE [LARGE SCALE GENOMIC DNA]</scope>
    <source>
        <strain evidence="2">HannoverDv2000</strain>
    </source>
</reference>
<evidence type="ECO:0000313" key="2">
    <source>
        <dbReference type="Proteomes" id="UP000053766"/>
    </source>
</evidence>
<dbReference type="AlphaFoldDB" id="A0A0D8XD37"/>